<feature type="transmembrane region" description="Helical" evidence="6">
    <location>
        <begin position="190"/>
        <end position="215"/>
    </location>
</feature>
<name>A0ABV6YJ37_UNCEI</name>
<keyword evidence="4 5" id="KW-0067">ATP-binding</keyword>
<dbReference type="PANTHER" id="PTHR43289">
    <property type="entry name" value="MITOGEN-ACTIVATED PROTEIN KINASE KINASE KINASE 20-RELATED"/>
    <property type="match status" value="1"/>
</dbReference>
<feature type="transmembrane region" description="Helical" evidence="6">
    <location>
        <begin position="75"/>
        <end position="93"/>
    </location>
</feature>
<dbReference type="GO" id="GO:0004674">
    <property type="term" value="F:protein serine/threonine kinase activity"/>
    <property type="evidence" value="ECO:0007669"/>
    <property type="project" value="UniProtKB-EC"/>
</dbReference>
<keyword evidence="3 8" id="KW-0418">Kinase</keyword>
<evidence type="ECO:0000313" key="9">
    <source>
        <dbReference type="Proteomes" id="UP001593833"/>
    </source>
</evidence>
<evidence type="ECO:0000256" key="6">
    <source>
        <dbReference type="SAM" id="Phobius"/>
    </source>
</evidence>
<evidence type="ECO:0000256" key="4">
    <source>
        <dbReference type="ARBA" id="ARBA00022840"/>
    </source>
</evidence>
<dbReference type="Proteomes" id="UP001593833">
    <property type="component" value="Unassembled WGS sequence"/>
</dbReference>
<evidence type="ECO:0000256" key="5">
    <source>
        <dbReference type="PROSITE-ProRule" id="PRU10141"/>
    </source>
</evidence>
<feature type="transmembrane region" description="Helical" evidence="6">
    <location>
        <begin position="105"/>
        <end position="124"/>
    </location>
</feature>
<evidence type="ECO:0000259" key="7">
    <source>
        <dbReference type="PROSITE" id="PS50011"/>
    </source>
</evidence>
<dbReference type="PROSITE" id="PS00108">
    <property type="entry name" value="PROTEIN_KINASE_ST"/>
    <property type="match status" value="1"/>
</dbReference>
<feature type="binding site" evidence="5">
    <location>
        <position position="256"/>
    </location>
    <ligand>
        <name>ATP</name>
        <dbReference type="ChEBI" id="CHEBI:30616"/>
    </ligand>
</feature>
<dbReference type="CDD" id="cd14014">
    <property type="entry name" value="STKc_PknB_like"/>
    <property type="match status" value="1"/>
</dbReference>
<accession>A0ABV6YJ37</accession>
<feature type="transmembrane region" description="Helical" evidence="6">
    <location>
        <begin position="40"/>
        <end position="63"/>
    </location>
</feature>
<sequence>MEHPPIFKCFGDAGHRGKHRLPKGITSLPPDILRGASKRLAISGLVMAGMCFLWALFYAFLPLIDPTETGQAFDLVHLTTIGMLVVSIAVYFLAKSELMAPQRMLDFGLFYLIVIAFVAGVALRLMPGPLHIPSDWGISEICILILLFPVIIPNTPVKTVVAALVAASMDPLGIYLAVQHGKVIPEGASVFAAVFPNYICAGLALVPSFIMHHLVRQVSHARQMGSYNLTELLGRGGMGEVWRADHQLLSREAAIKLVRPEVLVGQNADSRQVLLKRFEREAQATSLMCSPHTIDIYDFGLSDDGTFYYVMELLDGFDLDGFVRKFGPMPPARAVPLLRQVCDSLAEAHEAELIHRDIKPANVYVCRYGRAVDFIKVLDFGIVKPQTTRGGGDAQLTGEHVPGGTPAFMAPEQVLGEPPVDARTDLYAVGCLGYWLLTGQPVFSGETSMKIMMAHVQDDPPPPSARSELSIPPALDDVLLACLQKDPDRRPQDADTLSAALGTSVQEKPWTAEQSREWWDVHVPRSAARVRL</sequence>
<evidence type="ECO:0000256" key="1">
    <source>
        <dbReference type="ARBA" id="ARBA00022679"/>
    </source>
</evidence>
<dbReference type="SMART" id="SM00220">
    <property type="entry name" value="S_TKc"/>
    <property type="match status" value="1"/>
</dbReference>
<dbReference type="EMBL" id="JBHPKH010000006">
    <property type="protein sequence ID" value="MFC1572199.1"/>
    <property type="molecule type" value="Genomic_DNA"/>
</dbReference>
<dbReference type="Gene3D" id="1.10.510.10">
    <property type="entry name" value="Transferase(Phosphotransferase) domain 1"/>
    <property type="match status" value="1"/>
</dbReference>
<dbReference type="EC" id="2.7.11.1" evidence="8"/>
<protein>
    <submittedName>
        <fullName evidence="8">Serine/threonine-protein kinase</fullName>
        <ecNumber evidence="8">2.7.11.1</ecNumber>
    </submittedName>
</protein>
<keyword evidence="2 5" id="KW-0547">Nucleotide-binding</keyword>
<reference evidence="8 9" key="1">
    <citation type="submission" date="2024-09" db="EMBL/GenBank/DDBJ databases">
        <authorList>
            <person name="D'Angelo T."/>
        </authorList>
    </citation>
    <scope>NUCLEOTIDE SEQUENCE [LARGE SCALE GENOMIC DNA]</scope>
    <source>
        <strain evidence="8">SAG AM-320-E07</strain>
    </source>
</reference>
<dbReference type="PROSITE" id="PS00107">
    <property type="entry name" value="PROTEIN_KINASE_ATP"/>
    <property type="match status" value="1"/>
</dbReference>
<keyword evidence="1 8" id="KW-0808">Transferase</keyword>
<dbReference type="InterPro" id="IPR008271">
    <property type="entry name" value="Ser/Thr_kinase_AS"/>
</dbReference>
<organism evidence="8 9">
    <name type="scientific">Eiseniibacteriota bacterium</name>
    <dbReference type="NCBI Taxonomy" id="2212470"/>
    <lineage>
        <taxon>Bacteria</taxon>
        <taxon>Candidatus Eiseniibacteriota</taxon>
    </lineage>
</organism>
<evidence type="ECO:0000256" key="2">
    <source>
        <dbReference type="ARBA" id="ARBA00022741"/>
    </source>
</evidence>
<keyword evidence="6" id="KW-0472">Membrane</keyword>
<feature type="domain" description="Protein kinase" evidence="7">
    <location>
        <begin position="227"/>
        <end position="511"/>
    </location>
</feature>
<dbReference type="InterPro" id="IPR017441">
    <property type="entry name" value="Protein_kinase_ATP_BS"/>
</dbReference>
<evidence type="ECO:0000313" key="8">
    <source>
        <dbReference type="EMBL" id="MFC1572199.1"/>
    </source>
</evidence>
<dbReference type="SUPFAM" id="SSF56112">
    <property type="entry name" value="Protein kinase-like (PK-like)"/>
    <property type="match status" value="1"/>
</dbReference>
<keyword evidence="6" id="KW-0812">Transmembrane</keyword>
<dbReference type="PROSITE" id="PS50011">
    <property type="entry name" value="PROTEIN_KINASE_DOM"/>
    <property type="match status" value="1"/>
</dbReference>
<dbReference type="PANTHER" id="PTHR43289:SF6">
    <property type="entry name" value="SERINE_THREONINE-PROTEIN KINASE NEKL-3"/>
    <property type="match status" value="1"/>
</dbReference>
<feature type="transmembrane region" description="Helical" evidence="6">
    <location>
        <begin position="159"/>
        <end position="178"/>
    </location>
</feature>
<evidence type="ECO:0000256" key="3">
    <source>
        <dbReference type="ARBA" id="ARBA00022777"/>
    </source>
</evidence>
<keyword evidence="6" id="KW-1133">Transmembrane helix</keyword>
<feature type="transmembrane region" description="Helical" evidence="6">
    <location>
        <begin position="136"/>
        <end position="152"/>
    </location>
</feature>
<dbReference type="Gene3D" id="3.30.200.20">
    <property type="entry name" value="Phosphorylase Kinase, domain 1"/>
    <property type="match status" value="1"/>
</dbReference>
<gene>
    <name evidence="8" type="ORF">ACFL6M_01245</name>
</gene>
<dbReference type="InterPro" id="IPR000719">
    <property type="entry name" value="Prot_kinase_dom"/>
</dbReference>
<dbReference type="InterPro" id="IPR011009">
    <property type="entry name" value="Kinase-like_dom_sf"/>
</dbReference>
<comment type="caution">
    <text evidence="8">The sequence shown here is derived from an EMBL/GenBank/DDBJ whole genome shotgun (WGS) entry which is preliminary data.</text>
</comment>
<proteinExistence type="predicted"/>
<keyword evidence="9" id="KW-1185">Reference proteome</keyword>
<dbReference type="Pfam" id="PF00069">
    <property type="entry name" value="Pkinase"/>
    <property type="match status" value="1"/>
</dbReference>